<dbReference type="AlphaFoldDB" id="A0A212EHW4"/>
<sequence length="142" mass="15395">MKILKMGAHGSKEKLCRSSSEKYPSKLPVLSDKADKKYKLAVNRERFGSFGARGNGKKRDSVPTPTTPSRPQTAPQPPTAAKKNGVVQKLSSSPVSVRARTSLAPPPSPRKPVAHRPAQRPSTLATTKGEIDNLIFNDKQLI</sequence>
<feature type="compositionally biased region" description="Low complexity" evidence="1">
    <location>
        <begin position="63"/>
        <end position="73"/>
    </location>
</feature>
<evidence type="ECO:0000313" key="3">
    <source>
        <dbReference type="Proteomes" id="UP000007151"/>
    </source>
</evidence>
<dbReference type="InParanoid" id="A0A212EHW4"/>
<keyword evidence="3" id="KW-1185">Reference proteome</keyword>
<feature type="region of interest" description="Disordered" evidence="1">
    <location>
        <begin position="45"/>
        <end position="129"/>
    </location>
</feature>
<accession>A0A212EHW4</accession>
<dbReference type="Proteomes" id="UP000007151">
    <property type="component" value="Unassembled WGS sequence"/>
</dbReference>
<feature type="compositionally biased region" description="Basic and acidic residues" evidence="1">
    <location>
        <begin position="10"/>
        <end position="24"/>
    </location>
</feature>
<dbReference type="KEGG" id="dpl:KGM_205784"/>
<proteinExistence type="predicted"/>
<protein>
    <submittedName>
        <fullName evidence="2">Toucan isoform E</fullName>
    </submittedName>
</protein>
<reference evidence="2 3" key="1">
    <citation type="journal article" date="2011" name="Cell">
        <title>The monarch butterfly genome yields insights into long-distance migration.</title>
        <authorList>
            <person name="Zhan S."/>
            <person name="Merlin C."/>
            <person name="Boore J.L."/>
            <person name="Reppert S.M."/>
        </authorList>
    </citation>
    <scope>NUCLEOTIDE SEQUENCE [LARGE SCALE GENOMIC DNA]</scope>
    <source>
        <strain evidence="2">F-2</strain>
    </source>
</reference>
<dbReference type="EMBL" id="AGBW02014789">
    <property type="protein sequence ID" value="OWR41067.1"/>
    <property type="molecule type" value="Genomic_DNA"/>
</dbReference>
<feature type="region of interest" description="Disordered" evidence="1">
    <location>
        <begin position="1"/>
        <end position="33"/>
    </location>
</feature>
<organism evidence="2 3">
    <name type="scientific">Danaus plexippus plexippus</name>
    <dbReference type="NCBI Taxonomy" id="278856"/>
    <lineage>
        <taxon>Eukaryota</taxon>
        <taxon>Metazoa</taxon>
        <taxon>Ecdysozoa</taxon>
        <taxon>Arthropoda</taxon>
        <taxon>Hexapoda</taxon>
        <taxon>Insecta</taxon>
        <taxon>Pterygota</taxon>
        <taxon>Neoptera</taxon>
        <taxon>Endopterygota</taxon>
        <taxon>Lepidoptera</taxon>
        <taxon>Glossata</taxon>
        <taxon>Ditrysia</taxon>
        <taxon>Papilionoidea</taxon>
        <taxon>Nymphalidae</taxon>
        <taxon>Danainae</taxon>
        <taxon>Danaini</taxon>
        <taxon>Danaina</taxon>
        <taxon>Danaus</taxon>
        <taxon>Danaus</taxon>
    </lineage>
</organism>
<gene>
    <name evidence="2" type="ORF">KGM_205784</name>
</gene>
<evidence type="ECO:0000256" key="1">
    <source>
        <dbReference type="SAM" id="MobiDB-lite"/>
    </source>
</evidence>
<name>A0A212EHW4_DANPL</name>
<comment type="caution">
    <text evidence="2">The sequence shown here is derived from an EMBL/GenBank/DDBJ whole genome shotgun (WGS) entry which is preliminary data.</text>
</comment>
<evidence type="ECO:0000313" key="2">
    <source>
        <dbReference type="EMBL" id="OWR41067.1"/>
    </source>
</evidence>